<dbReference type="EMBL" id="RRYP01002868">
    <property type="protein sequence ID" value="TNV84350.1"/>
    <property type="molecule type" value="Genomic_DNA"/>
</dbReference>
<keyword evidence="2" id="KW-1185">Reference proteome</keyword>
<evidence type="ECO:0000313" key="2">
    <source>
        <dbReference type="Proteomes" id="UP000785679"/>
    </source>
</evidence>
<comment type="caution">
    <text evidence="1">The sequence shown here is derived from an EMBL/GenBank/DDBJ whole genome shotgun (WGS) entry which is preliminary data.</text>
</comment>
<evidence type="ECO:0000313" key="1">
    <source>
        <dbReference type="EMBL" id="TNV84350.1"/>
    </source>
</evidence>
<organism evidence="1 2">
    <name type="scientific">Halteria grandinella</name>
    <dbReference type="NCBI Taxonomy" id="5974"/>
    <lineage>
        <taxon>Eukaryota</taxon>
        <taxon>Sar</taxon>
        <taxon>Alveolata</taxon>
        <taxon>Ciliophora</taxon>
        <taxon>Intramacronucleata</taxon>
        <taxon>Spirotrichea</taxon>
        <taxon>Stichotrichia</taxon>
        <taxon>Sporadotrichida</taxon>
        <taxon>Halteriidae</taxon>
        <taxon>Halteria</taxon>
    </lineage>
</organism>
<reference evidence="1" key="1">
    <citation type="submission" date="2019-06" db="EMBL/GenBank/DDBJ databases">
        <authorList>
            <person name="Zheng W."/>
        </authorList>
    </citation>
    <scope>NUCLEOTIDE SEQUENCE</scope>
    <source>
        <strain evidence="1">QDHG01</strain>
    </source>
</reference>
<protein>
    <submittedName>
        <fullName evidence="1">Uncharacterized protein</fullName>
    </submittedName>
</protein>
<proteinExistence type="predicted"/>
<sequence length="112" mass="12705">MNRMIKPRIVSIGDIIHGQLEFTLKILSKKEPTEFYCAIPSDAFVVSDTKGVALVNTITERFCELLSLQNSCKGIYVEKALQIGHFTVLSNELLNQNGRNIRKYVEANLEFK</sequence>
<gene>
    <name evidence="1" type="ORF">FGO68_gene17475</name>
</gene>
<name>A0A8J8T7A6_HALGN</name>
<dbReference type="Proteomes" id="UP000785679">
    <property type="component" value="Unassembled WGS sequence"/>
</dbReference>
<accession>A0A8J8T7A6</accession>
<dbReference type="AlphaFoldDB" id="A0A8J8T7A6"/>